<feature type="domain" description="Solute-binding protein family 3/N-terminal" evidence="3">
    <location>
        <begin position="53"/>
        <end position="276"/>
    </location>
</feature>
<comment type="caution">
    <text evidence="4">The sequence shown here is derived from an EMBL/GenBank/DDBJ whole genome shotgun (WGS) entry which is preliminary data.</text>
</comment>
<accession>A0ABQ5UL77</accession>
<dbReference type="Pfam" id="PF00497">
    <property type="entry name" value="SBP_bac_3"/>
    <property type="match status" value="1"/>
</dbReference>
<evidence type="ECO:0000256" key="2">
    <source>
        <dbReference type="SAM" id="SignalP"/>
    </source>
</evidence>
<protein>
    <submittedName>
        <fullName evidence="4">Amino acid ABC transporter</fullName>
    </submittedName>
</protein>
<evidence type="ECO:0000313" key="4">
    <source>
        <dbReference type="EMBL" id="GLQ15979.1"/>
    </source>
</evidence>
<dbReference type="EMBL" id="BSNI01000001">
    <property type="protein sequence ID" value="GLQ15979.1"/>
    <property type="molecule type" value="Genomic_DNA"/>
</dbReference>
<sequence>MHMFRRSFVDALKTALFATAVALFCTPLHAQTIPNHNDPSAHKDALDLSLVPSIRFLTSSDFPPFNFKDPTGELIGFNIDLAEAICSEIDADCTMQSWPWAQLKKALADGQGDAIAAGVSIDANNAQLMNFSQSYLQLPGRFVAHQNSDVGASFDPHSLSGPVGVRRDSAHHSFLKAHFPNLTPISYDSDLDVLVGVAQGALEYAFVDGMRASFWLIQNDCCMFIGGPYFDAQFFGEGLAIGVAMDKQNTLRAINIALRRLAENGKRDELFFKWFPLSFY</sequence>
<dbReference type="SMART" id="SM00062">
    <property type="entry name" value="PBPb"/>
    <property type="match status" value="1"/>
</dbReference>
<proteinExistence type="predicted"/>
<gene>
    <name evidence="4" type="ORF">GCM10007879_02280</name>
</gene>
<dbReference type="Gene3D" id="3.40.190.10">
    <property type="entry name" value="Periplasmic binding protein-like II"/>
    <property type="match status" value="2"/>
</dbReference>
<dbReference type="PANTHER" id="PTHR35936">
    <property type="entry name" value="MEMBRANE-BOUND LYTIC MUREIN TRANSGLYCOSYLASE F"/>
    <property type="match status" value="1"/>
</dbReference>
<feature type="signal peptide" evidence="2">
    <location>
        <begin position="1"/>
        <end position="30"/>
    </location>
</feature>
<evidence type="ECO:0000313" key="5">
    <source>
        <dbReference type="Proteomes" id="UP001161405"/>
    </source>
</evidence>
<dbReference type="PANTHER" id="PTHR35936:SF35">
    <property type="entry name" value="L-CYSTINE-BINDING PROTEIN TCYJ"/>
    <property type="match status" value="1"/>
</dbReference>
<feature type="chain" id="PRO_5047204622" evidence="2">
    <location>
        <begin position="31"/>
        <end position="280"/>
    </location>
</feature>
<dbReference type="InterPro" id="IPR001638">
    <property type="entry name" value="Solute-binding_3/MltF_N"/>
</dbReference>
<keyword evidence="1 2" id="KW-0732">Signal</keyword>
<name>A0ABQ5UL77_9HYPH</name>
<reference evidence="4" key="2">
    <citation type="submission" date="2023-01" db="EMBL/GenBank/DDBJ databases">
        <title>Draft genome sequence of Maritalea porphyrae strain NBRC 107169.</title>
        <authorList>
            <person name="Sun Q."/>
            <person name="Mori K."/>
        </authorList>
    </citation>
    <scope>NUCLEOTIDE SEQUENCE</scope>
    <source>
        <strain evidence="4">NBRC 107169</strain>
    </source>
</reference>
<evidence type="ECO:0000259" key="3">
    <source>
        <dbReference type="SMART" id="SM00062"/>
    </source>
</evidence>
<evidence type="ECO:0000256" key="1">
    <source>
        <dbReference type="ARBA" id="ARBA00022729"/>
    </source>
</evidence>
<organism evidence="4 5">
    <name type="scientific">Maritalea porphyrae</name>
    <dbReference type="NCBI Taxonomy" id="880732"/>
    <lineage>
        <taxon>Bacteria</taxon>
        <taxon>Pseudomonadati</taxon>
        <taxon>Pseudomonadota</taxon>
        <taxon>Alphaproteobacteria</taxon>
        <taxon>Hyphomicrobiales</taxon>
        <taxon>Devosiaceae</taxon>
        <taxon>Maritalea</taxon>
    </lineage>
</organism>
<reference evidence="4" key="1">
    <citation type="journal article" date="2014" name="Int. J. Syst. Evol. Microbiol.">
        <title>Complete genome of a new Firmicutes species belonging to the dominant human colonic microbiota ('Ruminococcus bicirculans') reveals two chromosomes and a selective capacity to utilize plant glucans.</title>
        <authorList>
            <consortium name="NISC Comparative Sequencing Program"/>
            <person name="Wegmann U."/>
            <person name="Louis P."/>
            <person name="Goesmann A."/>
            <person name="Henrissat B."/>
            <person name="Duncan S.H."/>
            <person name="Flint H.J."/>
        </authorList>
    </citation>
    <scope>NUCLEOTIDE SEQUENCE</scope>
    <source>
        <strain evidence="4">NBRC 107169</strain>
    </source>
</reference>
<dbReference type="Proteomes" id="UP001161405">
    <property type="component" value="Unassembled WGS sequence"/>
</dbReference>
<dbReference type="SUPFAM" id="SSF53850">
    <property type="entry name" value="Periplasmic binding protein-like II"/>
    <property type="match status" value="1"/>
</dbReference>
<keyword evidence="5" id="KW-1185">Reference proteome</keyword>